<organism evidence="1 2">
    <name type="scientific">Ephemerocybe angulata</name>
    <dbReference type="NCBI Taxonomy" id="980116"/>
    <lineage>
        <taxon>Eukaryota</taxon>
        <taxon>Fungi</taxon>
        <taxon>Dikarya</taxon>
        <taxon>Basidiomycota</taxon>
        <taxon>Agaricomycotina</taxon>
        <taxon>Agaricomycetes</taxon>
        <taxon>Agaricomycetidae</taxon>
        <taxon>Agaricales</taxon>
        <taxon>Agaricineae</taxon>
        <taxon>Psathyrellaceae</taxon>
        <taxon>Ephemerocybe</taxon>
    </lineage>
</organism>
<comment type="caution">
    <text evidence="1">The sequence shown here is derived from an EMBL/GenBank/DDBJ whole genome shotgun (WGS) entry which is preliminary data.</text>
</comment>
<evidence type="ECO:0000313" key="2">
    <source>
        <dbReference type="Proteomes" id="UP000521943"/>
    </source>
</evidence>
<dbReference type="EMBL" id="JACGCI010000079">
    <property type="protein sequence ID" value="KAF6747654.1"/>
    <property type="molecule type" value="Genomic_DNA"/>
</dbReference>
<proteinExistence type="predicted"/>
<keyword evidence="2" id="KW-1185">Reference proteome</keyword>
<protein>
    <submittedName>
        <fullName evidence="1">Uncharacterized protein</fullName>
    </submittedName>
</protein>
<reference evidence="1 2" key="1">
    <citation type="submission" date="2020-07" db="EMBL/GenBank/DDBJ databases">
        <title>Comparative genomics of pyrophilous fungi reveals a link between fire events and developmental genes.</title>
        <authorList>
            <consortium name="DOE Joint Genome Institute"/>
            <person name="Steindorff A.S."/>
            <person name="Carver A."/>
            <person name="Calhoun S."/>
            <person name="Stillman K."/>
            <person name="Liu H."/>
            <person name="Lipzen A."/>
            <person name="Pangilinan J."/>
            <person name="Labutti K."/>
            <person name="Bruns T.D."/>
            <person name="Grigoriev I.V."/>
        </authorList>
    </citation>
    <scope>NUCLEOTIDE SEQUENCE [LARGE SCALE GENOMIC DNA]</scope>
    <source>
        <strain evidence="1 2">CBS 144469</strain>
    </source>
</reference>
<accession>A0A8H6HIH4</accession>
<dbReference type="AlphaFoldDB" id="A0A8H6HIH4"/>
<dbReference type="Proteomes" id="UP000521943">
    <property type="component" value="Unassembled WGS sequence"/>
</dbReference>
<sequence>MSTTTRHLVNVFTNALAFKYAKAPSGAARNIVLALALDGDRTHSAIGAHHTDMVARIASGVREVLEFSPAGSAAMAENFRRDLGEVALDLLKQVVEGDTETLRIRAYLVAELSRVGIVDGTGAVGEALGPSGSPKAFQSLRPTTPTAMQPSGADANDLTIAWWGYIEILAVRMAGKALNKQGIPREYDTAGPVIKAIRDAFIFRHKPRPEAVKYSRTIAIAVHRAIQLLEDNQDCYPSICEEVVKLEGVELKTDAAFKLWSGLLYETERDFQRKWSTQPKVQPRRSDEPFRHPASITDLEVLSFWYADLAAVGMIPPNCFDDALELVRSRATTEAHTFILEGMKIRGGARFVPGTRFLKFLKRHPTSKEHGEICLELDKSTSLSFAVVPPPPEPWDGAGIPAPTTSIVPNQSHLFLNPL</sequence>
<name>A0A8H6HIH4_9AGAR</name>
<gene>
    <name evidence="1" type="ORF">DFP72DRAFT_1147591</name>
</gene>
<evidence type="ECO:0000313" key="1">
    <source>
        <dbReference type="EMBL" id="KAF6747654.1"/>
    </source>
</evidence>